<proteinExistence type="predicted"/>
<evidence type="ECO:0000313" key="1">
    <source>
        <dbReference type="EMBL" id="CAE7657320.1"/>
    </source>
</evidence>
<sequence>MFLTLCQELRELFQDDDLELTFSEDDDFSEDNFSARRHAAASKKSDYDPDADDYVMSVRPSEPGDDEEKKMIQHQIASLSSRISAGGAPEVLDHYHKVKEDLVLQLAMRGTCHKPAKLENDLESTLSTLSTCDTYPDDHIFIPPEKEDAVKFNMPTSGIMGPRARRLSGRAIFEGKDSDGQDAHDIA</sequence>
<name>A0A812W757_SYMPI</name>
<dbReference type="Proteomes" id="UP000649617">
    <property type="component" value="Unassembled WGS sequence"/>
</dbReference>
<evidence type="ECO:0000313" key="2">
    <source>
        <dbReference type="Proteomes" id="UP000649617"/>
    </source>
</evidence>
<dbReference type="AlphaFoldDB" id="A0A812W757"/>
<reference evidence="1" key="1">
    <citation type="submission" date="2021-02" db="EMBL/GenBank/DDBJ databases">
        <authorList>
            <person name="Dougan E. K."/>
            <person name="Rhodes N."/>
            <person name="Thang M."/>
            <person name="Chan C."/>
        </authorList>
    </citation>
    <scope>NUCLEOTIDE SEQUENCE</scope>
</reference>
<keyword evidence="2" id="KW-1185">Reference proteome</keyword>
<dbReference type="EMBL" id="CAJNIZ010043326">
    <property type="protein sequence ID" value="CAE7657320.1"/>
    <property type="molecule type" value="Genomic_DNA"/>
</dbReference>
<organism evidence="1 2">
    <name type="scientific">Symbiodinium pilosum</name>
    <name type="common">Dinoflagellate</name>
    <dbReference type="NCBI Taxonomy" id="2952"/>
    <lineage>
        <taxon>Eukaryota</taxon>
        <taxon>Sar</taxon>
        <taxon>Alveolata</taxon>
        <taxon>Dinophyceae</taxon>
        <taxon>Suessiales</taxon>
        <taxon>Symbiodiniaceae</taxon>
        <taxon>Symbiodinium</taxon>
    </lineage>
</organism>
<accession>A0A812W757</accession>
<dbReference type="OrthoDB" id="444083at2759"/>
<gene>
    <name evidence="1" type="ORF">SPIL2461_LOCUS17702</name>
</gene>
<protein>
    <submittedName>
        <fullName evidence="1">Uncharacterized protein</fullName>
    </submittedName>
</protein>
<comment type="caution">
    <text evidence="1">The sequence shown here is derived from an EMBL/GenBank/DDBJ whole genome shotgun (WGS) entry which is preliminary data.</text>
</comment>